<name>A0A6M8SKW1_9NEIS</name>
<evidence type="ECO:0000256" key="6">
    <source>
        <dbReference type="ARBA" id="ARBA00022777"/>
    </source>
</evidence>
<evidence type="ECO:0000256" key="4">
    <source>
        <dbReference type="ARBA" id="ARBA00022723"/>
    </source>
</evidence>
<gene>
    <name evidence="9" type="primary">ackA</name>
    <name evidence="11" type="ORF">HQN60_03035</name>
</gene>
<accession>A0A6M8SKW1</accession>
<feature type="binding site" evidence="9">
    <location>
        <position position="9"/>
    </location>
    <ligand>
        <name>Mg(2+)</name>
        <dbReference type="ChEBI" id="CHEBI:18420"/>
    </ligand>
</feature>
<dbReference type="NCBIfam" id="TIGR00016">
    <property type="entry name" value="ackA"/>
    <property type="match status" value="1"/>
</dbReference>
<keyword evidence="7 9" id="KW-0067">ATP-binding</keyword>
<organism evidence="11 12">
    <name type="scientific">Deefgea piscis</name>
    <dbReference type="NCBI Taxonomy" id="2739061"/>
    <lineage>
        <taxon>Bacteria</taxon>
        <taxon>Pseudomonadati</taxon>
        <taxon>Pseudomonadota</taxon>
        <taxon>Betaproteobacteria</taxon>
        <taxon>Neisseriales</taxon>
        <taxon>Chitinibacteraceae</taxon>
        <taxon>Deefgea</taxon>
    </lineage>
</organism>
<evidence type="ECO:0000256" key="8">
    <source>
        <dbReference type="ARBA" id="ARBA00022842"/>
    </source>
</evidence>
<proteinExistence type="inferred from homology"/>
<dbReference type="EC" id="2.7.2.1" evidence="9"/>
<dbReference type="PROSITE" id="PS01076">
    <property type="entry name" value="ACETATE_KINASE_2"/>
    <property type="match status" value="1"/>
</dbReference>
<dbReference type="Proteomes" id="UP000504844">
    <property type="component" value="Chromosome"/>
</dbReference>
<keyword evidence="3 9" id="KW-0808">Transferase</keyword>
<comment type="function">
    <text evidence="9">Catalyzes the formation of acetyl phosphate from acetate and ATP. Can also catalyze the reverse reaction.</text>
</comment>
<feature type="binding site" evidence="9">
    <location>
        <position position="377"/>
    </location>
    <ligand>
        <name>Mg(2+)</name>
        <dbReference type="ChEBI" id="CHEBI:18420"/>
    </ligand>
</feature>
<dbReference type="InterPro" id="IPR043129">
    <property type="entry name" value="ATPase_NBD"/>
</dbReference>
<evidence type="ECO:0000313" key="11">
    <source>
        <dbReference type="EMBL" id="QKJ65782.1"/>
    </source>
</evidence>
<evidence type="ECO:0000256" key="2">
    <source>
        <dbReference type="ARBA" id="ARBA00022490"/>
    </source>
</evidence>
<keyword evidence="6 9" id="KW-0418">Kinase</keyword>
<feature type="binding site" evidence="9">
    <location>
        <begin position="206"/>
        <end position="210"/>
    </location>
    <ligand>
        <name>ATP</name>
        <dbReference type="ChEBI" id="CHEBI:30616"/>
    </ligand>
</feature>
<keyword evidence="4 9" id="KW-0479">Metal-binding</keyword>
<comment type="cofactor">
    <cofactor evidence="9">
        <name>Mg(2+)</name>
        <dbReference type="ChEBI" id="CHEBI:18420"/>
    </cofactor>
    <cofactor evidence="9">
        <name>Mn(2+)</name>
        <dbReference type="ChEBI" id="CHEBI:29035"/>
    </cofactor>
    <text evidence="9">Mg(2+). Can also accept Mn(2+).</text>
</comment>
<dbReference type="SUPFAM" id="SSF53067">
    <property type="entry name" value="Actin-like ATPase domain"/>
    <property type="match status" value="2"/>
</dbReference>
<dbReference type="RefSeq" id="WP_173532290.1">
    <property type="nucleotide sequence ID" value="NZ_CP054143.1"/>
</dbReference>
<dbReference type="Gene3D" id="3.30.420.40">
    <property type="match status" value="2"/>
</dbReference>
<feature type="active site" description="Proton donor/acceptor" evidence="9">
    <location>
        <position position="150"/>
    </location>
</feature>
<dbReference type="InterPro" id="IPR000890">
    <property type="entry name" value="Aliphatic_acid_kin_short-chain"/>
</dbReference>
<evidence type="ECO:0000256" key="9">
    <source>
        <dbReference type="HAMAP-Rule" id="MF_00020"/>
    </source>
</evidence>
<dbReference type="GO" id="GO:0006085">
    <property type="term" value="P:acetyl-CoA biosynthetic process"/>
    <property type="evidence" value="ECO:0007669"/>
    <property type="project" value="UniProtKB-UniRule"/>
</dbReference>
<dbReference type="PRINTS" id="PR00471">
    <property type="entry name" value="ACETATEKNASE"/>
</dbReference>
<feature type="binding site" evidence="9">
    <location>
        <position position="16"/>
    </location>
    <ligand>
        <name>ATP</name>
        <dbReference type="ChEBI" id="CHEBI:30616"/>
    </ligand>
</feature>
<dbReference type="GO" id="GO:0005829">
    <property type="term" value="C:cytosol"/>
    <property type="evidence" value="ECO:0007669"/>
    <property type="project" value="TreeGrafter"/>
</dbReference>
<comment type="pathway">
    <text evidence="9">Metabolic intermediate biosynthesis; acetyl-CoA biosynthesis; acetyl-CoA from acetate: step 1/2.</text>
</comment>
<comment type="catalytic activity">
    <reaction evidence="9">
        <text>acetate + ATP = acetyl phosphate + ADP</text>
        <dbReference type="Rhea" id="RHEA:11352"/>
        <dbReference type="ChEBI" id="CHEBI:22191"/>
        <dbReference type="ChEBI" id="CHEBI:30089"/>
        <dbReference type="ChEBI" id="CHEBI:30616"/>
        <dbReference type="ChEBI" id="CHEBI:456216"/>
        <dbReference type="EC" id="2.7.2.1"/>
    </reaction>
</comment>
<dbReference type="InterPro" id="IPR023865">
    <property type="entry name" value="Aliphatic_acid_kinase_CS"/>
</dbReference>
<evidence type="ECO:0000256" key="1">
    <source>
        <dbReference type="ARBA" id="ARBA00008748"/>
    </source>
</evidence>
<evidence type="ECO:0000256" key="5">
    <source>
        <dbReference type="ARBA" id="ARBA00022741"/>
    </source>
</evidence>
<dbReference type="Pfam" id="PF00871">
    <property type="entry name" value="Acetate_kinase"/>
    <property type="match status" value="1"/>
</dbReference>
<dbReference type="AlphaFoldDB" id="A0A6M8SKW1"/>
<dbReference type="HAMAP" id="MF_00020">
    <property type="entry name" value="Acetate_kinase"/>
    <property type="match status" value="1"/>
</dbReference>
<dbReference type="GO" id="GO:0000287">
    <property type="term" value="F:magnesium ion binding"/>
    <property type="evidence" value="ECO:0007669"/>
    <property type="project" value="UniProtKB-UniRule"/>
</dbReference>
<feature type="site" description="Transition state stabilizer" evidence="9">
    <location>
        <position position="181"/>
    </location>
</feature>
<keyword evidence="5 9" id="KW-0547">Nucleotide-binding</keyword>
<keyword evidence="2 9" id="KW-0963">Cytoplasm</keyword>
<dbReference type="GO" id="GO:0006083">
    <property type="term" value="P:acetate metabolic process"/>
    <property type="evidence" value="ECO:0007669"/>
    <property type="project" value="TreeGrafter"/>
</dbReference>
<dbReference type="PIRSF" id="PIRSF000722">
    <property type="entry name" value="Acetate_prop_kin"/>
    <property type="match status" value="1"/>
</dbReference>
<dbReference type="GO" id="GO:0008776">
    <property type="term" value="F:acetate kinase activity"/>
    <property type="evidence" value="ECO:0007669"/>
    <property type="project" value="UniProtKB-UniRule"/>
</dbReference>
<feature type="binding site" evidence="9">
    <location>
        <begin position="281"/>
        <end position="283"/>
    </location>
    <ligand>
        <name>ATP</name>
        <dbReference type="ChEBI" id="CHEBI:30616"/>
    </ligand>
</feature>
<dbReference type="EMBL" id="CP054143">
    <property type="protein sequence ID" value="QKJ65782.1"/>
    <property type="molecule type" value="Genomic_DNA"/>
</dbReference>
<dbReference type="UniPathway" id="UPA00340">
    <property type="reaction ID" value="UER00458"/>
</dbReference>
<feature type="site" description="Transition state stabilizer" evidence="9">
    <location>
        <position position="239"/>
    </location>
</feature>
<comment type="similarity">
    <text evidence="1 9 10">Belongs to the acetokinase family.</text>
</comment>
<evidence type="ECO:0000256" key="7">
    <source>
        <dbReference type="ARBA" id="ARBA00022840"/>
    </source>
</evidence>
<dbReference type="PROSITE" id="PS01075">
    <property type="entry name" value="ACETATE_KINASE_1"/>
    <property type="match status" value="1"/>
</dbReference>
<keyword evidence="12" id="KW-1185">Reference proteome</keyword>
<dbReference type="GO" id="GO:0005524">
    <property type="term" value="F:ATP binding"/>
    <property type="evidence" value="ECO:0007669"/>
    <property type="project" value="UniProtKB-KW"/>
</dbReference>
<sequence length="402" mass="43172">MSEAILVLNAGSSSLKFSLFLQQEEALNVGLTGQLEGLYTAPRFKVKDALGALIAEKQWLEGESLGHEGAIAYLADFLREQLGPHHLVAVGHRVVHGGMRYTAPVALNAAIVQDLGGLTALAPLHQPHNLKPISILLAQHADLLQVACFDTAFHCTQAAVEQSFALPQQITELGVRRYGFHGLSYEYITSVLPQYAAQARRVVVLHLGNGASLCAIQDGKSVASSMGFTAVDGLPMGTRCGNLDPGVVLYLIDELKMDVRAIEKLLYQQSGLLGVSGISSDMRTLLDSDDPQAKFAVDLFVYRIARELGALAATMGGVDALVFTAGIGEHAPLIRQRVCQAAAWLGLDLDEAANQAGAARISRADSAVSAWLIPTHEEWMIAQHTRQILHRTRAHAASVLTH</sequence>
<keyword evidence="8 9" id="KW-0460">Magnesium</keyword>
<dbReference type="PANTHER" id="PTHR21060">
    <property type="entry name" value="ACETATE KINASE"/>
    <property type="match status" value="1"/>
</dbReference>
<evidence type="ECO:0000256" key="3">
    <source>
        <dbReference type="ARBA" id="ARBA00022679"/>
    </source>
</evidence>
<protein>
    <recommendedName>
        <fullName evidence="9">Acetate kinase</fullName>
        <ecNumber evidence="9">2.7.2.1</ecNumber>
    </recommendedName>
    <alternativeName>
        <fullName evidence="9">Acetokinase</fullName>
    </alternativeName>
</protein>
<dbReference type="KEGG" id="dee:HQN60_03035"/>
<feature type="binding site" evidence="9">
    <location>
        <begin position="326"/>
        <end position="330"/>
    </location>
    <ligand>
        <name>ATP</name>
        <dbReference type="ChEBI" id="CHEBI:30616"/>
    </ligand>
</feature>
<evidence type="ECO:0000256" key="10">
    <source>
        <dbReference type="RuleBase" id="RU003835"/>
    </source>
</evidence>
<evidence type="ECO:0000313" key="12">
    <source>
        <dbReference type="Proteomes" id="UP000504844"/>
    </source>
</evidence>
<dbReference type="PANTHER" id="PTHR21060:SF21">
    <property type="entry name" value="ACETATE KINASE"/>
    <property type="match status" value="1"/>
</dbReference>
<comment type="subcellular location">
    <subcellularLocation>
        <location evidence="9">Cytoplasm</location>
    </subcellularLocation>
</comment>
<reference evidence="11 12" key="1">
    <citation type="submission" date="2020-05" db="EMBL/GenBank/DDBJ databases">
        <title>Complete genome sequence of Deefgea sp. D17.</title>
        <authorList>
            <person name="Bae J.-W."/>
            <person name="Han J.E."/>
        </authorList>
    </citation>
    <scope>NUCLEOTIDE SEQUENCE [LARGE SCALE GENOMIC DNA]</scope>
    <source>
        <strain evidence="11 12">D17</strain>
    </source>
</reference>
<dbReference type="InterPro" id="IPR004372">
    <property type="entry name" value="Ac/propionate_kinase"/>
</dbReference>
<feature type="binding site" evidence="9">
    <location>
        <position position="93"/>
    </location>
    <ligand>
        <name>substrate</name>
    </ligand>
</feature>
<comment type="subunit">
    <text evidence="9">Homodimer.</text>
</comment>